<evidence type="ECO:0000256" key="1">
    <source>
        <dbReference type="SAM" id="Phobius"/>
    </source>
</evidence>
<reference evidence="2 3" key="1">
    <citation type="submission" date="2024-02" db="EMBL/GenBank/DDBJ databases">
        <title>de novo genome assembly of Solanum bulbocastanum strain 11H21.</title>
        <authorList>
            <person name="Hosaka A.J."/>
        </authorList>
    </citation>
    <scope>NUCLEOTIDE SEQUENCE [LARGE SCALE GENOMIC DNA]</scope>
    <source>
        <tissue evidence="2">Young leaves</tissue>
    </source>
</reference>
<keyword evidence="3" id="KW-1185">Reference proteome</keyword>
<sequence>MELGDNKILTVGLLLVATLLVAKLISALIMPKSKKCLPPVIKAWPIIGGLIHFLKGPAMTLRQEYPKLGSLFTLNLLNITFFIGLEISAHFFKAPKTDLSQ</sequence>
<feature type="transmembrane region" description="Helical" evidence="1">
    <location>
        <begin position="68"/>
        <end position="92"/>
    </location>
</feature>
<evidence type="ECO:0000313" key="2">
    <source>
        <dbReference type="EMBL" id="KAK6789620.1"/>
    </source>
</evidence>
<dbReference type="InterPro" id="IPR036396">
    <property type="entry name" value="Cyt_P450_sf"/>
</dbReference>
<organism evidence="2 3">
    <name type="scientific">Solanum bulbocastanum</name>
    <name type="common">Wild potato</name>
    <dbReference type="NCBI Taxonomy" id="147425"/>
    <lineage>
        <taxon>Eukaryota</taxon>
        <taxon>Viridiplantae</taxon>
        <taxon>Streptophyta</taxon>
        <taxon>Embryophyta</taxon>
        <taxon>Tracheophyta</taxon>
        <taxon>Spermatophyta</taxon>
        <taxon>Magnoliopsida</taxon>
        <taxon>eudicotyledons</taxon>
        <taxon>Gunneridae</taxon>
        <taxon>Pentapetalae</taxon>
        <taxon>asterids</taxon>
        <taxon>lamiids</taxon>
        <taxon>Solanales</taxon>
        <taxon>Solanaceae</taxon>
        <taxon>Solanoideae</taxon>
        <taxon>Solaneae</taxon>
        <taxon>Solanum</taxon>
    </lineage>
</organism>
<dbReference type="SUPFAM" id="SSF48264">
    <property type="entry name" value="Cytochrome P450"/>
    <property type="match status" value="1"/>
</dbReference>
<dbReference type="GO" id="GO:0020037">
    <property type="term" value="F:heme binding"/>
    <property type="evidence" value="ECO:0007669"/>
    <property type="project" value="InterPro"/>
</dbReference>
<keyword evidence="1" id="KW-1133">Transmembrane helix</keyword>
<keyword evidence="1" id="KW-0812">Transmembrane</keyword>
<comment type="caution">
    <text evidence="2">The sequence shown here is derived from an EMBL/GenBank/DDBJ whole genome shotgun (WGS) entry which is preliminary data.</text>
</comment>
<evidence type="ECO:0000313" key="3">
    <source>
        <dbReference type="Proteomes" id="UP001371456"/>
    </source>
</evidence>
<name>A0AAN8TKV5_SOLBU</name>
<dbReference type="Proteomes" id="UP001371456">
    <property type="component" value="Unassembled WGS sequence"/>
</dbReference>
<dbReference type="GO" id="GO:0005506">
    <property type="term" value="F:iron ion binding"/>
    <property type="evidence" value="ECO:0007669"/>
    <property type="project" value="InterPro"/>
</dbReference>
<dbReference type="EMBL" id="JBANQN010000005">
    <property type="protein sequence ID" value="KAK6789620.1"/>
    <property type="molecule type" value="Genomic_DNA"/>
</dbReference>
<protein>
    <submittedName>
        <fullName evidence="2">Uncharacterized protein</fullName>
    </submittedName>
</protein>
<dbReference type="GO" id="GO:0016705">
    <property type="term" value="F:oxidoreductase activity, acting on paired donors, with incorporation or reduction of molecular oxygen"/>
    <property type="evidence" value="ECO:0007669"/>
    <property type="project" value="InterPro"/>
</dbReference>
<dbReference type="GO" id="GO:0004497">
    <property type="term" value="F:monooxygenase activity"/>
    <property type="evidence" value="ECO:0007669"/>
    <property type="project" value="InterPro"/>
</dbReference>
<accession>A0AAN8TKV5</accession>
<dbReference type="AlphaFoldDB" id="A0AAN8TKV5"/>
<keyword evidence="1" id="KW-0472">Membrane</keyword>
<proteinExistence type="predicted"/>
<dbReference type="Gene3D" id="1.10.630.10">
    <property type="entry name" value="Cytochrome P450"/>
    <property type="match status" value="1"/>
</dbReference>
<gene>
    <name evidence="2" type="ORF">RDI58_013420</name>
</gene>